<evidence type="ECO:0000313" key="3">
    <source>
        <dbReference type="Proteomes" id="UP000121784"/>
    </source>
</evidence>
<sequence length="122" mass="14657">MLCIFYCSRLCNLLVYSIYSILMYPMNKLISFMFGEMNPFCDNPPPKVREICKKKEYAICSTEEVEKEKEIENDNKVVREYRLMPAEEEAFKFMKIPNPFRKYYDMYPPCIKRSIDNVTDNK</sequence>
<gene>
    <name evidence="2" type="primary">173</name>
    <name evidence="1" type="synonym">13</name>
</gene>
<reference evidence="2 3" key="1">
    <citation type="submission" date="2014-09" db="EMBL/GenBank/DDBJ databases">
        <title>Complete Genome Sequence of the Embu Virus Strain SPAn 880.</title>
        <authorList>
            <person name="Ibrahim M.S."/>
            <person name="Antwerpen M.H."/>
            <person name="Georgi E."/>
            <person name="Vette P."/>
            <person name="Zoeller G."/>
            <person name="Meyer H."/>
        </authorList>
    </citation>
    <scope>NUCLEOTIDE SEQUENCE [LARGE SCALE GENOMIC DNA]</scope>
    <source>
        <strain evidence="2">SPAn880</strain>
    </source>
</reference>
<proteinExistence type="predicted"/>
<evidence type="ECO:0000313" key="1">
    <source>
        <dbReference type="EMBL" id="AIT70628.1"/>
    </source>
</evidence>
<dbReference type="InterPro" id="IPR020356">
    <property type="entry name" value="Poxvirus_T3C"/>
</dbReference>
<name>A0A097IW08_9POXV</name>
<accession>A0A097IW08</accession>
<protein>
    <submittedName>
        <fullName evidence="2">Uncharacterized protein</fullName>
    </submittedName>
</protein>
<dbReference type="Pfam" id="PF10918">
    <property type="entry name" value="DUF2718"/>
    <property type="match status" value="1"/>
</dbReference>
<evidence type="ECO:0000313" key="2">
    <source>
        <dbReference type="EMBL" id="AIT70788.1"/>
    </source>
</evidence>
<dbReference type="EMBL" id="KM595078">
    <property type="protein sequence ID" value="AIT70628.1"/>
    <property type="molecule type" value="Genomic_DNA"/>
</dbReference>
<dbReference type="EMBL" id="KM595078">
    <property type="protein sequence ID" value="AIT70788.1"/>
    <property type="molecule type" value="Genomic_DNA"/>
</dbReference>
<organism evidence="2 3">
    <name type="scientific">Cotia virus</name>
    <dbReference type="NCBI Taxonomy" id="39444"/>
    <lineage>
        <taxon>Viruses</taxon>
        <taxon>Varidnaviria</taxon>
        <taxon>Bamfordvirae</taxon>
        <taxon>Nucleocytoviricota</taxon>
        <taxon>Pokkesviricetes</taxon>
        <taxon>Chitovirales</taxon>
        <taxon>Poxviridae</taxon>
        <taxon>Chordopoxvirinae</taxon>
        <taxon>Oryzopoxvirus</taxon>
        <taxon>Oryzopoxvirus cotia</taxon>
    </lineage>
</organism>
<dbReference type="Proteomes" id="UP000121784">
    <property type="component" value="Segment"/>
</dbReference>